<accession>A0ABT3P5Z5</accession>
<dbReference type="EMBL" id="JAPFRD010000009">
    <property type="protein sequence ID" value="MCW8108193.1"/>
    <property type="molecule type" value="Genomic_DNA"/>
</dbReference>
<keyword evidence="2" id="KW-1185">Reference proteome</keyword>
<dbReference type="SUPFAM" id="SSF52540">
    <property type="entry name" value="P-loop containing nucleoside triphosphate hydrolases"/>
    <property type="match status" value="1"/>
</dbReference>
<reference evidence="1" key="1">
    <citation type="submission" date="2022-11" db="EMBL/GenBank/DDBJ databases">
        <title>Alteromonas sp. nov., isolated from sea water of the Qingdao.</title>
        <authorList>
            <person name="Wang Q."/>
        </authorList>
    </citation>
    <scope>NUCLEOTIDE SEQUENCE</scope>
    <source>
        <strain evidence="1">ASW11-7</strain>
    </source>
</reference>
<comment type="caution">
    <text evidence="1">The sequence shown here is derived from an EMBL/GenBank/DDBJ whole genome shotgun (WGS) entry which is preliminary data.</text>
</comment>
<proteinExistence type="predicted"/>
<organism evidence="1 2">
    <name type="scientific">Alteromonas aquimaris</name>
    <dbReference type="NCBI Taxonomy" id="2998417"/>
    <lineage>
        <taxon>Bacteria</taxon>
        <taxon>Pseudomonadati</taxon>
        <taxon>Pseudomonadota</taxon>
        <taxon>Gammaproteobacteria</taxon>
        <taxon>Alteromonadales</taxon>
        <taxon>Alteromonadaceae</taxon>
        <taxon>Alteromonas/Salinimonas group</taxon>
        <taxon>Alteromonas</taxon>
    </lineage>
</organism>
<gene>
    <name evidence="1" type="ORF">OPS25_06765</name>
</gene>
<sequence length="273" mass="31336">MRLYIHAGTFKTASSAIQNSLYSRREALLKHHILYPEAGISKKMSEEVGFRHSRIVYHYGKSDWDNIVANLKKSLFHHNPHTVILSSEAWSTPGASETLFSLIEHLQEFDVDKIDIAFVVRNVFDYSISHYREFVRRWGFKYDYLEYVEKRLDYFDYNALFSPFLENNKVTVKFIPYSKSCVDAVLKDMNAAPTGFWNKPEKKKVNKSLSALDIEIQRKFNILHGGKGYVAPQATELLARIGLKPTGEKILESTPPVLLSDSLPICIKKSLPS</sequence>
<protein>
    <recommendedName>
        <fullName evidence="3">Sulfotransferase domain-containing protein</fullName>
    </recommendedName>
</protein>
<evidence type="ECO:0008006" key="3">
    <source>
        <dbReference type="Google" id="ProtNLM"/>
    </source>
</evidence>
<evidence type="ECO:0000313" key="2">
    <source>
        <dbReference type="Proteomes" id="UP001142810"/>
    </source>
</evidence>
<dbReference type="InterPro" id="IPR027417">
    <property type="entry name" value="P-loop_NTPase"/>
</dbReference>
<name>A0ABT3P5Z5_9ALTE</name>
<dbReference type="RefSeq" id="WP_265616886.1">
    <property type="nucleotide sequence ID" value="NZ_JAPFRD010000009.1"/>
</dbReference>
<dbReference type="Proteomes" id="UP001142810">
    <property type="component" value="Unassembled WGS sequence"/>
</dbReference>
<evidence type="ECO:0000313" key="1">
    <source>
        <dbReference type="EMBL" id="MCW8108193.1"/>
    </source>
</evidence>